<evidence type="ECO:0000313" key="4">
    <source>
        <dbReference type="Proteomes" id="UP000192478"/>
    </source>
</evidence>
<dbReference type="EMBL" id="CP017603">
    <property type="protein sequence ID" value="AOY78076.1"/>
    <property type="molecule type" value="Genomic_DNA"/>
</dbReference>
<dbReference type="KEGG" id="cfm:BJL90_20740"/>
<dbReference type="AlphaFoldDB" id="A0AAC9RPN1"/>
<dbReference type="EMBL" id="CP020559">
    <property type="protein sequence ID" value="ARE88718.1"/>
    <property type="molecule type" value="Genomic_DNA"/>
</dbReference>
<name>A0AAC9RPN1_9CLOT</name>
<organism evidence="2 4">
    <name type="scientific">Clostridium formicaceticum</name>
    <dbReference type="NCBI Taxonomy" id="1497"/>
    <lineage>
        <taxon>Bacteria</taxon>
        <taxon>Bacillati</taxon>
        <taxon>Bacillota</taxon>
        <taxon>Clostridia</taxon>
        <taxon>Eubacteriales</taxon>
        <taxon>Clostridiaceae</taxon>
        <taxon>Clostridium</taxon>
    </lineage>
</organism>
<sequence length="170" mass="18874">MIYIYNCYAGTHSSSLASAIHLNKLPLNRVPTREEILDTDYFNRLKFKDMGRIIFRGIDEEGNKVFSVGRGTSRVLIPCLKNLITILHNECGMHEKIIFSNMSPTVTLPMTIGGFLSRGLGMDFVGVPLLVLGSQQAHKHVIEVVNHTKAAAKNLNESVLILSNETLGKH</sequence>
<gene>
    <name evidence="1" type="ORF">BJL90_20740</name>
    <name evidence="2" type="ORF">CLFO_31240</name>
</gene>
<accession>A0AAC9RPN1</accession>
<dbReference type="Proteomes" id="UP000192478">
    <property type="component" value="Chromosome"/>
</dbReference>
<dbReference type="Pfam" id="PF11385">
    <property type="entry name" value="DUF3189"/>
    <property type="match status" value="1"/>
</dbReference>
<reference evidence="1 3" key="1">
    <citation type="submission" date="2016-10" db="EMBL/GenBank/DDBJ databases">
        <title>Complete Genome Sequence of Acetogen Clostridium formicoaceticum ATCC 27076.</title>
        <authorList>
            <person name="Bao T."/>
            <person name="Cheng C."/>
            <person name="Zhao J."/>
            <person name="Yang S.-T."/>
            <person name="Wang J."/>
            <person name="Wang M."/>
        </authorList>
    </citation>
    <scope>NUCLEOTIDE SEQUENCE [LARGE SCALE GENOMIC DNA]</scope>
    <source>
        <strain evidence="1 3">ATCC 27076</strain>
    </source>
</reference>
<protein>
    <submittedName>
        <fullName evidence="1">ABC transporter</fullName>
    </submittedName>
</protein>
<evidence type="ECO:0000313" key="2">
    <source>
        <dbReference type="EMBL" id="ARE88718.1"/>
    </source>
</evidence>
<dbReference type="Proteomes" id="UP000177894">
    <property type="component" value="Chromosome"/>
</dbReference>
<keyword evidence="3" id="KW-1185">Reference proteome</keyword>
<evidence type="ECO:0000313" key="3">
    <source>
        <dbReference type="Proteomes" id="UP000177894"/>
    </source>
</evidence>
<reference evidence="2 4" key="2">
    <citation type="submission" date="2017-03" db="EMBL/GenBank/DDBJ databases">
        <title>Complete sequence of Clostridium formicaceticum DSM 92.</title>
        <authorList>
            <person name="Poehlein A."/>
            <person name="Karl M."/>
            <person name="Bengelsdorf F.R."/>
            <person name="Duerre P."/>
            <person name="Daniel R."/>
        </authorList>
    </citation>
    <scope>NUCLEOTIDE SEQUENCE [LARGE SCALE GENOMIC DNA]</scope>
    <source>
        <strain evidence="2 4">DSM 92</strain>
    </source>
</reference>
<dbReference type="RefSeq" id="WP_070972669.1">
    <property type="nucleotide sequence ID" value="NZ_CP017603.1"/>
</dbReference>
<evidence type="ECO:0000313" key="1">
    <source>
        <dbReference type="EMBL" id="AOY78076.1"/>
    </source>
</evidence>
<dbReference type="InterPro" id="IPR021525">
    <property type="entry name" value="DUF3189"/>
</dbReference>
<proteinExistence type="predicted"/>